<comment type="caution">
    <text evidence="1">The sequence shown here is derived from an EMBL/GenBank/DDBJ whole genome shotgun (WGS) entry which is preliminary data.</text>
</comment>
<dbReference type="Gene3D" id="1.10.600.10">
    <property type="entry name" value="Farnesyl Diphosphate Synthase"/>
    <property type="match status" value="1"/>
</dbReference>
<evidence type="ECO:0000313" key="1">
    <source>
        <dbReference type="EMBL" id="MXR22386.1"/>
    </source>
</evidence>
<dbReference type="InterPro" id="IPR044843">
    <property type="entry name" value="Trans_IPPS_bact-type"/>
</dbReference>
<evidence type="ECO:0000313" key="2">
    <source>
        <dbReference type="Proteomes" id="UP000471521"/>
    </source>
</evidence>
<dbReference type="Pfam" id="PF00494">
    <property type="entry name" value="SQS_PSY"/>
    <property type="match status" value="1"/>
</dbReference>
<accession>A0A6B0SPI8</accession>
<dbReference type="GO" id="GO:0004311">
    <property type="term" value="F:geranylgeranyl diphosphate synthase activity"/>
    <property type="evidence" value="ECO:0007669"/>
    <property type="project" value="InterPro"/>
</dbReference>
<dbReference type="SFLD" id="SFLDS00005">
    <property type="entry name" value="Isoprenoid_Synthase_Type_I"/>
    <property type="match status" value="1"/>
</dbReference>
<name>A0A6B0SPI8_9EURY</name>
<proteinExistence type="predicted"/>
<dbReference type="PANTHER" id="PTHR31480">
    <property type="entry name" value="BIFUNCTIONAL LYCOPENE CYCLASE/PHYTOENE SYNTHASE"/>
    <property type="match status" value="1"/>
</dbReference>
<dbReference type="EMBL" id="WUUU01000264">
    <property type="protein sequence ID" value="MXR22386.1"/>
    <property type="molecule type" value="Genomic_DNA"/>
</dbReference>
<dbReference type="SFLD" id="SFLDG01212">
    <property type="entry name" value="Phytoene_synthase_like"/>
    <property type="match status" value="1"/>
</dbReference>
<dbReference type="CDD" id="cd00683">
    <property type="entry name" value="Trans_IPPS_HH"/>
    <property type="match status" value="1"/>
</dbReference>
<dbReference type="InterPro" id="IPR033904">
    <property type="entry name" value="Trans_IPPS_HH"/>
</dbReference>
<gene>
    <name evidence="1" type="ORF">GRX66_18015</name>
</gene>
<dbReference type="InterPro" id="IPR008949">
    <property type="entry name" value="Isoprenoid_synthase_dom_sf"/>
</dbReference>
<dbReference type="RefSeq" id="WP_159527729.1">
    <property type="nucleotide sequence ID" value="NZ_WUUU01000264.1"/>
</dbReference>
<dbReference type="InterPro" id="IPR002060">
    <property type="entry name" value="Squ/phyt_synthse"/>
</dbReference>
<reference evidence="1 2" key="1">
    <citation type="submission" date="2019-12" db="EMBL/GenBank/DDBJ databases">
        <title>Isolation and characterization of three novel carbon monoxide-oxidizing members of Halobacteria from salione crusts and soils.</title>
        <authorList>
            <person name="Myers M.R."/>
            <person name="King G.M."/>
        </authorList>
    </citation>
    <scope>NUCLEOTIDE SEQUENCE [LARGE SCALE GENOMIC DNA]</scope>
    <source>
        <strain evidence="1 2">PCN9</strain>
    </source>
</reference>
<organism evidence="1 2">
    <name type="scientific">Halobacterium bonnevillei</name>
    <dbReference type="NCBI Taxonomy" id="2692200"/>
    <lineage>
        <taxon>Archaea</taxon>
        <taxon>Methanobacteriati</taxon>
        <taxon>Methanobacteriota</taxon>
        <taxon>Stenosarchaea group</taxon>
        <taxon>Halobacteria</taxon>
        <taxon>Halobacteriales</taxon>
        <taxon>Halobacteriaceae</taxon>
        <taxon>Halobacterium</taxon>
    </lineage>
</organism>
<protein>
    <submittedName>
        <fullName evidence="1">Squalene/phytoene synthase family protein</fullName>
    </submittedName>
</protein>
<dbReference type="GO" id="GO:0051996">
    <property type="term" value="F:squalene synthase [NAD(P)H] activity"/>
    <property type="evidence" value="ECO:0007669"/>
    <property type="project" value="InterPro"/>
</dbReference>
<dbReference type="OrthoDB" id="305023at2157"/>
<dbReference type="Proteomes" id="UP000471521">
    <property type="component" value="Unassembled WGS sequence"/>
</dbReference>
<dbReference type="AlphaFoldDB" id="A0A6B0SPI8"/>
<sequence length="326" mass="36499">MVDSTQISTSKAIQQRTGKTFHLATRLLPERVRHSTYVLYAFFRVADDVVDTTADRDPDVQRRELEAVRAAALGDADAAAVTGAALGAEERDVLAAFRELSDRYDIADEDVNTFVDAMLADLETAEYDTYEELAAYMRGSAVAVANMMMAVMDVEDCETAAPHAAALAEAFQLSNFLRDVREDVDDYDRIYLPGETRREHGVTVDQLRRHEVTHGFREAIRAELARTEARYREGVAGIKYLPSDCQFAVLLSAMLYADHHREIRARECDVLSETPSLSTTRKLWLLAKTRALWAYYGDPETVFYRVSCVSSPADHHHGHGDPHPAP</sequence>
<dbReference type="SUPFAM" id="SSF48576">
    <property type="entry name" value="Terpenoid synthases"/>
    <property type="match status" value="1"/>
</dbReference>
<dbReference type="SFLD" id="SFLDG01018">
    <property type="entry name" value="Squalene/Phytoene_Synthase_Lik"/>
    <property type="match status" value="1"/>
</dbReference>
<keyword evidence="2" id="KW-1185">Reference proteome</keyword>